<dbReference type="AlphaFoldDB" id="A0AA86S443"/>
<gene>
    <name evidence="2" type="ORF">AYBTSS11_LOCUS2881</name>
</gene>
<dbReference type="EMBL" id="OY731398">
    <property type="protein sequence ID" value="CAJ1889944.1"/>
    <property type="molecule type" value="Genomic_DNA"/>
</dbReference>
<accession>A0AA86S443</accession>
<sequence>MLSFQNNTPTQNGTLHRGVPYPKRRHGRRFVADVLLRHDAEGVHPWGEGAGIPHAPDKYSEWKMLQWKPPEFARAPRESSSNVAVARKRLG</sequence>
<dbReference type="Proteomes" id="UP001189624">
    <property type="component" value="Chromosome 1"/>
</dbReference>
<organism evidence="2 3">
    <name type="scientific">Sphenostylis stenocarpa</name>
    <dbReference type="NCBI Taxonomy" id="92480"/>
    <lineage>
        <taxon>Eukaryota</taxon>
        <taxon>Viridiplantae</taxon>
        <taxon>Streptophyta</taxon>
        <taxon>Embryophyta</taxon>
        <taxon>Tracheophyta</taxon>
        <taxon>Spermatophyta</taxon>
        <taxon>Magnoliopsida</taxon>
        <taxon>eudicotyledons</taxon>
        <taxon>Gunneridae</taxon>
        <taxon>Pentapetalae</taxon>
        <taxon>rosids</taxon>
        <taxon>fabids</taxon>
        <taxon>Fabales</taxon>
        <taxon>Fabaceae</taxon>
        <taxon>Papilionoideae</taxon>
        <taxon>50 kb inversion clade</taxon>
        <taxon>NPAAA clade</taxon>
        <taxon>indigoferoid/millettioid clade</taxon>
        <taxon>Phaseoleae</taxon>
        <taxon>Sphenostylis</taxon>
    </lineage>
</organism>
<evidence type="ECO:0000313" key="3">
    <source>
        <dbReference type="Proteomes" id="UP001189624"/>
    </source>
</evidence>
<evidence type="ECO:0000313" key="2">
    <source>
        <dbReference type="EMBL" id="CAJ1889944.1"/>
    </source>
</evidence>
<dbReference type="Gramene" id="rna-AYBTSS11_LOCUS2881">
    <property type="protein sequence ID" value="CAJ1889944.1"/>
    <property type="gene ID" value="gene-AYBTSS11_LOCUS2881"/>
</dbReference>
<protein>
    <submittedName>
        <fullName evidence="2">Uncharacterized protein</fullName>
    </submittedName>
</protein>
<name>A0AA86S443_9FABA</name>
<proteinExistence type="predicted"/>
<keyword evidence="3" id="KW-1185">Reference proteome</keyword>
<feature type="compositionally biased region" description="Polar residues" evidence="1">
    <location>
        <begin position="1"/>
        <end position="14"/>
    </location>
</feature>
<reference evidence="2" key="1">
    <citation type="submission" date="2023-10" db="EMBL/GenBank/DDBJ databases">
        <authorList>
            <person name="Domelevo Entfellner J.-B."/>
        </authorList>
    </citation>
    <scope>NUCLEOTIDE SEQUENCE</scope>
</reference>
<evidence type="ECO:0000256" key="1">
    <source>
        <dbReference type="SAM" id="MobiDB-lite"/>
    </source>
</evidence>
<feature type="region of interest" description="Disordered" evidence="1">
    <location>
        <begin position="1"/>
        <end position="23"/>
    </location>
</feature>